<accession>A0ABT7TTG5</accession>
<dbReference type="EMBL" id="JAUCMN010000011">
    <property type="protein sequence ID" value="MDM7892801.1"/>
    <property type="molecule type" value="Genomic_DNA"/>
</dbReference>
<name>A0ABT7TTG5_9MICO</name>
<proteinExistence type="predicted"/>
<dbReference type="CDD" id="cd06267">
    <property type="entry name" value="PBP1_LacI_sugar_binding-like"/>
    <property type="match status" value="1"/>
</dbReference>
<keyword evidence="1" id="KW-0805">Transcription regulation</keyword>
<evidence type="ECO:0000313" key="6">
    <source>
        <dbReference type="Proteomes" id="UP001236404"/>
    </source>
</evidence>
<feature type="domain" description="Transcriptional regulator LacI/GalR-like sensor" evidence="4">
    <location>
        <begin position="128"/>
        <end position="285"/>
    </location>
</feature>
<dbReference type="PANTHER" id="PTHR30146:SF155">
    <property type="entry name" value="ALANINE RACEMASE"/>
    <property type="match status" value="1"/>
</dbReference>
<gene>
    <name evidence="5" type="ORF">QUG93_13995</name>
</gene>
<dbReference type="RefSeq" id="WP_224442013.1">
    <property type="nucleotide sequence ID" value="NZ_JAUCMN010000011.1"/>
</dbReference>
<dbReference type="SUPFAM" id="SSF53822">
    <property type="entry name" value="Periplasmic binding protein-like I"/>
    <property type="match status" value="1"/>
</dbReference>
<evidence type="ECO:0000256" key="1">
    <source>
        <dbReference type="ARBA" id="ARBA00023015"/>
    </source>
</evidence>
<evidence type="ECO:0000256" key="3">
    <source>
        <dbReference type="ARBA" id="ARBA00023163"/>
    </source>
</evidence>
<dbReference type="Pfam" id="PF13377">
    <property type="entry name" value="Peripla_BP_3"/>
    <property type="match status" value="1"/>
</dbReference>
<keyword evidence="2" id="KW-0238">DNA-binding</keyword>
<comment type="caution">
    <text evidence="5">The sequence shown here is derived from an EMBL/GenBank/DDBJ whole genome shotgun (WGS) entry which is preliminary data.</text>
</comment>
<keyword evidence="6" id="KW-1185">Reference proteome</keyword>
<dbReference type="InterPro" id="IPR046335">
    <property type="entry name" value="LacI/GalR-like_sensor"/>
</dbReference>
<organism evidence="5 6">
    <name type="scientific">Curtobacterium caseinilyticum</name>
    <dbReference type="NCBI Taxonomy" id="3055137"/>
    <lineage>
        <taxon>Bacteria</taxon>
        <taxon>Bacillati</taxon>
        <taxon>Actinomycetota</taxon>
        <taxon>Actinomycetes</taxon>
        <taxon>Micrococcales</taxon>
        <taxon>Microbacteriaceae</taxon>
        <taxon>Curtobacterium</taxon>
    </lineage>
</organism>
<keyword evidence="3" id="KW-0804">Transcription</keyword>
<sequence>MRSDEGHPSKGDLGQPIGLTLVRASEIYGAEPWFHEFTAGVDQVVRPLGHSVLLRVLGSRADELEWLRGWQDKRAVAGVVLVDLIEDDPRVQLVADVGMPAVAVSSPMVSGGLPTVWTNDDAAMRAAVRALAGLGHSALGLVGGPPELAHTITRAAAFTDACAELHLTAHLASGDYSSESGARAFEGLTGGDTPPSAVVFDNDLMALGGLDAARRSGLRVPEDVSIVAWDDSALCQLSTPPLASLSHDVQRIGRLVGETLASLLRGQQPPVVEAPAIRFVQRESVGRHGR</sequence>
<dbReference type="Gene3D" id="3.40.50.2300">
    <property type="match status" value="2"/>
</dbReference>
<evidence type="ECO:0000313" key="5">
    <source>
        <dbReference type="EMBL" id="MDM7892801.1"/>
    </source>
</evidence>
<dbReference type="InterPro" id="IPR028082">
    <property type="entry name" value="Peripla_BP_I"/>
</dbReference>
<protein>
    <submittedName>
        <fullName evidence="5">Substrate-binding domain-containing protein</fullName>
    </submittedName>
</protein>
<evidence type="ECO:0000256" key="2">
    <source>
        <dbReference type="ARBA" id="ARBA00023125"/>
    </source>
</evidence>
<evidence type="ECO:0000259" key="4">
    <source>
        <dbReference type="Pfam" id="PF13377"/>
    </source>
</evidence>
<dbReference type="Proteomes" id="UP001236404">
    <property type="component" value="Unassembled WGS sequence"/>
</dbReference>
<dbReference type="PANTHER" id="PTHR30146">
    <property type="entry name" value="LACI-RELATED TRANSCRIPTIONAL REPRESSOR"/>
    <property type="match status" value="1"/>
</dbReference>
<reference evidence="5 6" key="1">
    <citation type="submission" date="2023-06" db="EMBL/GenBank/DDBJ databases">
        <authorList>
            <person name="Feng G."/>
            <person name="Li J."/>
            <person name="Zhu H."/>
        </authorList>
    </citation>
    <scope>NUCLEOTIDE SEQUENCE [LARGE SCALE GENOMIC DNA]</scope>
    <source>
        <strain evidence="5 6">RHCKG28</strain>
    </source>
</reference>